<proteinExistence type="predicted"/>
<evidence type="ECO:0000313" key="1">
    <source>
        <dbReference type="EnsemblPlants" id="EMT10694"/>
    </source>
</evidence>
<protein>
    <submittedName>
        <fullName evidence="1">Uncharacterized protein</fullName>
    </submittedName>
</protein>
<accession>M8BV58</accession>
<dbReference type="InterPro" id="IPR004158">
    <property type="entry name" value="DUF247_pln"/>
</dbReference>
<reference evidence="1" key="1">
    <citation type="submission" date="2015-06" db="UniProtKB">
        <authorList>
            <consortium name="EnsemblPlants"/>
        </authorList>
    </citation>
    <scope>IDENTIFICATION</scope>
</reference>
<dbReference type="PANTHER" id="PTHR31549">
    <property type="entry name" value="PROTEIN, PUTATIVE (DUF247)-RELATED-RELATED"/>
    <property type="match status" value="1"/>
</dbReference>
<dbReference type="EnsemblPlants" id="EMT10694">
    <property type="protein sequence ID" value="EMT10694"/>
    <property type="gene ID" value="F775_43154"/>
</dbReference>
<dbReference type="AlphaFoldDB" id="M8BV58"/>
<organism evidence="1">
    <name type="scientific">Aegilops tauschii</name>
    <name type="common">Tausch's goatgrass</name>
    <name type="synonym">Aegilops squarrosa</name>
    <dbReference type="NCBI Taxonomy" id="37682"/>
    <lineage>
        <taxon>Eukaryota</taxon>
        <taxon>Viridiplantae</taxon>
        <taxon>Streptophyta</taxon>
        <taxon>Embryophyta</taxon>
        <taxon>Tracheophyta</taxon>
        <taxon>Spermatophyta</taxon>
        <taxon>Magnoliopsida</taxon>
        <taxon>Liliopsida</taxon>
        <taxon>Poales</taxon>
        <taxon>Poaceae</taxon>
        <taxon>BOP clade</taxon>
        <taxon>Pooideae</taxon>
        <taxon>Triticodae</taxon>
        <taxon>Triticeae</taxon>
        <taxon>Triticinae</taxon>
        <taxon>Aegilops</taxon>
    </lineage>
</organism>
<dbReference type="ExpressionAtlas" id="M8BV58">
    <property type="expression patterns" value="baseline"/>
</dbReference>
<dbReference type="PANTHER" id="PTHR31549:SF309">
    <property type="match status" value="1"/>
</dbReference>
<name>M8BV58_AEGTA</name>
<dbReference type="Pfam" id="PF03140">
    <property type="entry name" value="DUF247"/>
    <property type="match status" value="1"/>
</dbReference>
<sequence length="190" mass="21711">MSWVVDMEKKLEDIELPVKAEKWPKHSIFRVPLRFKIDGRANSLYKPQTVSLGPFHHHDRRGAEEHKLRAVRHLLGLAAAEEVADELQDAYMDLGDEWRGEENNMGKFLKMMITDGCFLLEVMRGAATIGKKDSIPIGDYAHGDPIFSRHGIQHIKPFVQRDMLLVENQLPLRLLEKIVAAETGTFPVYV</sequence>